<evidence type="ECO:0000313" key="2">
    <source>
        <dbReference type="Proteomes" id="UP001206925"/>
    </source>
</evidence>
<sequence>VAIYRQPHSTLTPSAVMTPTSETLIVVTFGEDKPRSDFGFDTMTNPDSILDSQLVELSLVIYVCDWSASNCNSQIAAVSQAQLKAFQLSIIYSPTTSILNPELMLLTGIVKKSIKLIKNAEDVILHLNNATSTLEVSEITFHSRCGLSVKHTTDLVLLTL</sequence>
<reference evidence="1" key="1">
    <citation type="submission" date="2022-06" db="EMBL/GenBank/DDBJ databases">
        <title>Uncovering the hologenomic basis of an extraordinary plant invasion.</title>
        <authorList>
            <person name="Bieker V.C."/>
            <person name="Martin M.D."/>
            <person name="Gilbert T."/>
            <person name="Hodgins K."/>
            <person name="Battlay P."/>
            <person name="Petersen B."/>
            <person name="Wilson J."/>
        </authorList>
    </citation>
    <scope>NUCLEOTIDE SEQUENCE</scope>
    <source>
        <strain evidence="1">AA19_3_7</strain>
        <tissue evidence="1">Leaf</tissue>
    </source>
</reference>
<proteinExistence type="predicted"/>
<evidence type="ECO:0000313" key="1">
    <source>
        <dbReference type="EMBL" id="KAI7737428.1"/>
    </source>
</evidence>
<dbReference type="AlphaFoldDB" id="A0AAD5GEQ6"/>
<accession>A0AAD5GEQ6</accession>
<dbReference type="EMBL" id="JAMZMK010009027">
    <property type="protein sequence ID" value="KAI7737428.1"/>
    <property type="molecule type" value="Genomic_DNA"/>
</dbReference>
<organism evidence="1 2">
    <name type="scientific">Ambrosia artemisiifolia</name>
    <name type="common">Common ragweed</name>
    <dbReference type="NCBI Taxonomy" id="4212"/>
    <lineage>
        <taxon>Eukaryota</taxon>
        <taxon>Viridiplantae</taxon>
        <taxon>Streptophyta</taxon>
        <taxon>Embryophyta</taxon>
        <taxon>Tracheophyta</taxon>
        <taxon>Spermatophyta</taxon>
        <taxon>Magnoliopsida</taxon>
        <taxon>eudicotyledons</taxon>
        <taxon>Gunneridae</taxon>
        <taxon>Pentapetalae</taxon>
        <taxon>asterids</taxon>
        <taxon>campanulids</taxon>
        <taxon>Asterales</taxon>
        <taxon>Asteraceae</taxon>
        <taxon>Asteroideae</taxon>
        <taxon>Heliantheae alliance</taxon>
        <taxon>Heliantheae</taxon>
        <taxon>Ambrosia</taxon>
    </lineage>
</organism>
<name>A0AAD5GEQ6_AMBAR</name>
<keyword evidence="2" id="KW-1185">Reference proteome</keyword>
<dbReference type="Proteomes" id="UP001206925">
    <property type="component" value="Unassembled WGS sequence"/>
</dbReference>
<protein>
    <submittedName>
        <fullName evidence="1">Uncharacterized protein</fullName>
    </submittedName>
</protein>
<comment type="caution">
    <text evidence="1">The sequence shown here is derived from an EMBL/GenBank/DDBJ whole genome shotgun (WGS) entry which is preliminary data.</text>
</comment>
<gene>
    <name evidence="1" type="ORF">M8C21_004879</name>
</gene>
<feature type="non-terminal residue" evidence="1">
    <location>
        <position position="1"/>
    </location>
</feature>